<dbReference type="EMBL" id="HE999757">
    <property type="protein sequence ID" value="CCO12718.2"/>
    <property type="molecule type" value="Genomic_DNA"/>
</dbReference>
<reference evidence="2" key="1">
    <citation type="journal article" date="2013" name="Genome Announc.">
        <title>Complete Chromosome Sequence of Carnobacterium maltaromaticum LMA 28.</title>
        <authorList>
            <person name="Cailliez-Grimal C."/>
            <person name="Chaillou S."/>
            <person name="Anba-Mondoloni J."/>
            <person name="Loux V."/>
            <person name="Afzal M.I."/>
            <person name="Rahman A."/>
            <person name="Kergourlay G."/>
            <person name="Champomier-Verges M.C."/>
            <person name="Zagorec M."/>
            <person name="Dalgaard P."/>
            <person name="Leisner J.J."/>
            <person name="Prevost H."/>
            <person name="Revol-Junelles A.M."/>
            <person name="Borges F."/>
        </authorList>
    </citation>
    <scope>NUCLEOTIDE SEQUENCE</scope>
    <source>
        <strain evidence="2">LMA28</strain>
    </source>
</reference>
<evidence type="ECO:0000313" key="1">
    <source>
        <dbReference type="EMBL" id="CCO12718.2"/>
    </source>
</evidence>
<dbReference type="AlphaFoldDB" id="K8ELE1"/>
<dbReference type="HOGENOM" id="CLU_2477660_0_0_9"/>
<sequence>MPEASESESIVDYEWQRYLVERAGVAAEEAGAAMNRLMQGMSIANDRAETFRDLTSVDERRSGSKRNGTLDRREAFGNMLKRNKKGW</sequence>
<keyword evidence="2" id="KW-1185">Reference proteome</keyword>
<accession>K8ELE1</accession>
<dbReference type="KEGG" id="cml:BN424_3297"/>
<dbReference type="Proteomes" id="UP000000212">
    <property type="component" value="Chromosome"/>
</dbReference>
<protein>
    <submittedName>
        <fullName evidence="1">Uncharacterized protein</fullName>
    </submittedName>
</protein>
<name>K8ELE1_CARML</name>
<dbReference type="STRING" id="1234679.BN424_3297"/>
<organism evidence="1 2">
    <name type="scientific">Carnobacterium maltaromaticum LMA28</name>
    <dbReference type="NCBI Taxonomy" id="1234679"/>
    <lineage>
        <taxon>Bacteria</taxon>
        <taxon>Bacillati</taxon>
        <taxon>Bacillota</taxon>
        <taxon>Bacilli</taxon>
        <taxon>Lactobacillales</taxon>
        <taxon>Carnobacteriaceae</taxon>
        <taxon>Carnobacterium</taxon>
    </lineage>
</organism>
<evidence type="ECO:0000313" key="2">
    <source>
        <dbReference type="Proteomes" id="UP000000212"/>
    </source>
</evidence>
<proteinExistence type="predicted"/>
<gene>
    <name evidence="1" type="ORF">BN424_3297</name>
</gene>
<dbReference type="RefSeq" id="WP_010051769.1">
    <property type="nucleotide sequence ID" value="NC_019425.2"/>
</dbReference>